<dbReference type="STRING" id="3818.A0A445E1V4"/>
<dbReference type="Pfam" id="PF10551">
    <property type="entry name" value="MULE"/>
    <property type="match status" value="1"/>
</dbReference>
<keyword evidence="1" id="KW-0479">Metal-binding</keyword>
<evidence type="ECO:0000313" key="5">
    <source>
        <dbReference type="Proteomes" id="UP000289738"/>
    </source>
</evidence>
<comment type="similarity">
    <text evidence="1">Belongs to the FHY3/FAR1 family.</text>
</comment>
<keyword evidence="1" id="KW-0863">Zinc-finger</keyword>
<dbReference type="InterPro" id="IPR031052">
    <property type="entry name" value="FHY3/FAR1"/>
</dbReference>
<organism evidence="4 5">
    <name type="scientific">Arachis hypogaea</name>
    <name type="common">Peanut</name>
    <dbReference type="NCBI Taxonomy" id="3818"/>
    <lineage>
        <taxon>Eukaryota</taxon>
        <taxon>Viridiplantae</taxon>
        <taxon>Streptophyta</taxon>
        <taxon>Embryophyta</taxon>
        <taxon>Tracheophyta</taxon>
        <taxon>Spermatophyta</taxon>
        <taxon>Magnoliopsida</taxon>
        <taxon>eudicotyledons</taxon>
        <taxon>Gunneridae</taxon>
        <taxon>Pentapetalae</taxon>
        <taxon>rosids</taxon>
        <taxon>fabids</taxon>
        <taxon>Fabales</taxon>
        <taxon>Fabaceae</taxon>
        <taxon>Papilionoideae</taxon>
        <taxon>50 kb inversion clade</taxon>
        <taxon>dalbergioids sensu lato</taxon>
        <taxon>Dalbergieae</taxon>
        <taxon>Pterocarpus clade</taxon>
        <taxon>Arachis</taxon>
    </lineage>
</organism>
<name>A0A445E1V4_ARAHY</name>
<protein>
    <recommendedName>
        <fullName evidence="1">Protein FAR1-RELATED SEQUENCE</fullName>
    </recommendedName>
</protein>
<comment type="subcellular location">
    <subcellularLocation>
        <location evidence="1">Nucleus</location>
    </subcellularLocation>
</comment>
<dbReference type="AlphaFoldDB" id="A0A445E1V4"/>
<dbReference type="PANTHER" id="PTHR31669">
    <property type="entry name" value="PROTEIN FAR1-RELATED SEQUENCE 10-RELATED"/>
    <property type="match status" value="1"/>
</dbReference>
<feature type="domain" description="MULE transposase" evidence="3">
    <location>
        <begin position="63"/>
        <end position="139"/>
    </location>
</feature>
<gene>
    <name evidence="4" type="ORF">Ahy_A03g015951</name>
</gene>
<evidence type="ECO:0000259" key="3">
    <source>
        <dbReference type="Pfam" id="PF10551"/>
    </source>
</evidence>
<dbReference type="GO" id="GO:0008270">
    <property type="term" value="F:zinc ion binding"/>
    <property type="evidence" value="ECO:0007669"/>
    <property type="project" value="UniProtKB-UniRule"/>
</dbReference>
<dbReference type="InterPro" id="IPR018289">
    <property type="entry name" value="MULE_transposase_dom"/>
</dbReference>
<keyword evidence="5" id="KW-1185">Reference proteome</keyword>
<feature type="region of interest" description="Disordered" evidence="2">
    <location>
        <begin position="417"/>
        <end position="438"/>
    </location>
</feature>
<dbReference type="GO" id="GO:0005634">
    <property type="term" value="C:nucleus"/>
    <property type="evidence" value="ECO:0007669"/>
    <property type="project" value="UniProtKB-SubCell"/>
</dbReference>
<dbReference type="EMBL" id="SDMP01000003">
    <property type="protein sequence ID" value="RYR69400.1"/>
    <property type="molecule type" value="Genomic_DNA"/>
</dbReference>
<evidence type="ECO:0000256" key="2">
    <source>
        <dbReference type="SAM" id="MobiDB-lite"/>
    </source>
</evidence>
<accession>A0A445E1V4</accession>
<keyword evidence="1" id="KW-0539">Nucleus</keyword>
<proteinExistence type="inferred from homology"/>
<reference evidence="4 5" key="1">
    <citation type="submission" date="2019-01" db="EMBL/GenBank/DDBJ databases">
        <title>Sequencing of cultivated peanut Arachis hypogaea provides insights into genome evolution and oil improvement.</title>
        <authorList>
            <person name="Chen X."/>
        </authorList>
    </citation>
    <scope>NUCLEOTIDE SEQUENCE [LARGE SCALE GENOMIC DNA]</scope>
    <source>
        <strain evidence="5">cv. Fuhuasheng</strain>
        <tissue evidence="4">Leaves</tissue>
    </source>
</reference>
<sequence>MKEKNHNFFFELELEDDQSIKLVFWADARSRAAFEYFGDVISLTPPTIPTSNMLFLYNLVCGSFVGVNHHGQSILLGCSLIKNEEIESFKWLFQCWLRCMGGNAPKVILIDQCASMKRAIEACMPTTIHRWCIWHIMKKIPSKLNGYKGHTKIEQEMSQVVWNSHTKDSFDRNWNDFLLKYGLVDNKEQAERESDAVDFHTVILCVTKSSIDAQFQHVYTHQKFRKVQAQFRGKANCITRLTNSALGYSVYKVREQVSSSIFNKFVVTYDSVVAQVKRRYTHIKSSHGEPLLEPRIKRFDELVFRSQNICEFASESEELTAILHRAYDNVMVEVEELKAKMNGTCSLSHEDANLEPLTSFKALQGLGSKLDKQIANASKKKKTKTLNELNLFDAASVVHLNSRQYQGHMDMSCDMDRPPITNNGLNSKHVQKSEACPH</sequence>
<dbReference type="Proteomes" id="UP000289738">
    <property type="component" value="Chromosome A03"/>
</dbReference>
<dbReference type="PANTHER" id="PTHR31669:SF283">
    <property type="entry name" value="PROTEIN FAR1-RELATED SEQUENCE"/>
    <property type="match status" value="1"/>
</dbReference>
<keyword evidence="1" id="KW-0862">Zinc</keyword>
<evidence type="ECO:0000313" key="4">
    <source>
        <dbReference type="EMBL" id="RYR69400.1"/>
    </source>
</evidence>
<evidence type="ECO:0000256" key="1">
    <source>
        <dbReference type="RuleBase" id="RU367018"/>
    </source>
</evidence>
<comment type="function">
    <text evidence="1">Putative transcription activator involved in regulating light control of development.</text>
</comment>
<dbReference type="GO" id="GO:0006355">
    <property type="term" value="P:regulation of DNA-templated transcription"/>
    <property type="evidence" value="ECO:0007669"/>
    <property type="project" value="UniProtKB-UniRule"/>
</dbReference>
<comment type="caution">
    <text evidence="4">The sequence shown here is derived from an EMBL/GenBank/DDBJ whole genome shotgun (WGS) entry which is preliminary data.</text>
</comment>